<feature type="compositionally biased region" description="Polar residues" evidence="6">
    <location>
        <begin position="1"/>
        <end position="25"/>
    </location>
</feature>
<dbReference type="KEGG" id="aten:116308482"/>
<comment type="subcellular location">
    <subcellularLocation>
        <location evidence="1">Membrane</location>
        <topology evidence="1">Single-pass membrane protein</topology>
    </subcellularLocation>
</comment>
<dbReference type="OrthoDB" id="10395828at2759"/>
<evidence type="ECO:0000256" key="5">
    <source>
        <dbReference type="ARBA" id="ARBA00023136"/>
    </source>
</evidence>
<dbReference type="PANTHER" id="PTHR16059">
    <property type="entry name" value="ANTHRAX TOXIN RECEPTOR"/>
    <property type="match status" value="1"/>
</dbReference>
<evidence type="ECO:0000256" key="4">
    <source>
        <dbReference type="ARBA" id="ARBA00022989"/>
    </source>
</evidence>
<keyword evidence="3" id="KW-0732">Signal</keyword>
<evidence type="ECO:0000256" key="3">
    <source>
        <dbReference type="ARBA" id="ARBA00022729"/>
    </source>
</evidence>
<feature type="compositionally biased region" description="Low complexity" evidence="6">
    <location>
        <begin position="37"/>
        <end position="47"/>
    </location>
</feature>
<evidence type="ECO:0000256" key="6">
    <source>
        <dbReference type="SAM" id="MobiDB-lite"/>
    </source>
</evidence>
<evidence type="ECO:0000313" key="7">
    <source>
        <dbReference type="Proteomes" id="UP000515163"/>
    </source>
</evidence>
<keyword evidence="7" id="KW-1185">Reference proteome</keyword>
<keyword evidence="4" id="KW-1133">Transmembrane helix</keyword>
<reference evidence="8" key="1">
    <citation type="submission" date="2025-08" db="UniProtKB">
        <authorList>
            <consortium name="RefSeq"/>
        </authorList>
    </citation>
    <scope>IDENTIFICATION</scope>
    <source>
        <tissue evidence="8">Tentacle</tissue>
    </source>
</reference>
<dbReference type="GeneID" id="116308482"/>
<dbReference type="GO" id="GO:0016020">
    <property type="term" value="C:membrane"/>
    <property type="evidence" value="ECO:0007669"/>
    <property type="project" value="UniProtKB-SubCell"/>
</dbReference>
<gene>
    <name evidence="8" type="primary">LOC116308482</name>
</gene>
<evidence type="ECO:0000313" key="8">
    <source>
        <dbReference type="RefSeq" id="XP_031574769.1"/>
    </source>
</evidence>
<keyword evidence="2" id="KW-0812">Transmembrane</keyword>
<feature type="region of interest" description="Disordered" evidence="6">
    <location>
        <begin position="1"/>
        <end position="67"/>
    </location>
</feature>
<evidence type="ECO:0000256" key="1">
    <source>
        <dbReference type="ARBA" id="ARBA00004167"/>
    </source>
</evidence>
<sequence>MSPTGSPTQPSAGSTTIVGKTSRSPTLMEGSSRIPMSSSTGSPTKSSAGNNAGTNKTSSDFSPSKRMTTTQMNIKIKSLENLLYQGTPTKQIKQNDTNHPDYDCQVKFTKVGCFADKQSPPRPLKDLLFTEKDQSDLLNRKHDMKRKVCRCAEEAKRREFTVFGLQFYDECWSGKDAEKTYDVHKTSTNCFNSEFKPCQESDIECVGGPDANYVYRISNNNRVMDSVSLNKSTHNNYKLMDSLTTPSKKPKLHDSRLLNESSNKPFKDFKNLACKEFLIVLLLPTRWRDDLKNPNTLYYKKARENIEIQILNLYGEDEDFRGITFEKFGRTENRSISKMYAVLKFDNTDQYLTKLIDYFGARNVMAAGCYTPPRCPAFCSSKCFPSCQPSCCIATYQPQPSVDYTSNPTYQQAYQTQPIITYNTQPAVMGPLIYQTINPPLGNPEPQATPQNLITSLGPSCPDGCQFVCTTLCPQNCCKSVIQKSKKSHIKKAF</sequence>
<organism evidence="7 8">
    <name type="scientific">Actinia tenebrosa</name>
    <name type="common">Australian red waratah sea anemone</name>
    <dbReference type="NCBI Taxonomy" id="6105"/>
    <lineage>
        <taxon>Eukaryota</taxon>
        <taxon>Metazoa</taxon>
        <taxon>Cnidaria</taxon>
        <taxon>Anthozoa</taxon>
        <taxon>Hexacorallia</taxon>
        <taxon>Actiniaria</taxon>
        <taxon>Actiniidae</taxon>
        <taxon>Actinia</taxon>
    </lineage>
</organism>
<protein>
    <submittedName>
        <fullName evidence="8">Uncharacterized protein LOC116308482</fullName>
    </submittedName>
</protein>
<dbReference type="InParanoid" id="A0A6P8J530"/>
<dbReference type="PANTHER" id="PTHR16059:SF25">
    <property type="entry name" value="LYSOZYME"/>
    <property type="match status" value="1"/>
</dbReference>
<dbReference type="RefSeq" id="XP_031574769.1">
    <property type="nucleotide sequence ID" value="XM_031718909.1"/>
</dbReference>
<keyword evidence="5" id="KW-0472">Membrane</keyword>
<proteinExistence type="predicted"/>
<dbReference type="AlphaFoldDB" id="A0A6P8J530"/>
<name>A0A6P8J530_ACTTE</name>
<evidence type="ECO:0000256" key="2">
    <source>
        <dbReference type="ARBA" id="ARBA00022692"/>
    </source>
</evidence>
<feature type="compositionally biased region" description="Polar residues" evidence="6">
    <location>
        <begin position="48"/>
        <end position="67"/>
    </location>
</feature>
<dbReference type="Proteomes" id="UP000515163">
    <property type="component" value="Unplaced"/>
</dbReference>
<accession>A0A6P8J530</accession>